<proteinExistence type="predicted"/>
<evidence type="ECO:0000313" key="3">
    <source>
        <dbReference type="EMBL" id="RWA03674.1"/>
    </source>
</evidence>
<dbReference type="PANTHER" id="PTHR24148:SF64">
    <property type="entry name" value="HETEROKARYON INCOMPATIBILITY DOMAIN-CONTAINING PROTEIN"/>
    <property type="match status" value="1"/>
</dbReference>
<dbReference type="Pfam" id="PF06985">
    <property type="entry name" value="HET"/>
    <property type="match status" value="1"/>
</dbReference>
<accession>A0A439CND5</accession>
<comment type="caution">
    <text evidence="3">The sequence shown here is derived from an EMBL/GenBank/DDBJ whole genome shotgun (WGS) entry which is preliminary data.</text>
</comment>
<feature type="domain" description="Heterokaryon incompatibility" evidence="2">
    <location>
        <begin position="1007"/>
        <end position="1052"/>
    </location>
</feature>
<keyword evidence="4" id="KW-1185">Reference proteome</keyword>
<dbReference type="InterPro" id="IPR010730">
    <property type="entry name" value="HET"/>
</dbReference>
<dbReference type="InterPro" id="IPR036770">
    <property type="entry name" value="Ankyrin_rpt-contain_sf"/>
</dbReference>
<evidence type="ECO:0000313" key="4">
    <source>
        <dbReference type="Proteomes" id="UP000286045"/>
    </source>
</evidence>
<feature type="region of interest" description="Disordered" evidence="1">
    <location>
        <begin position="1"/>
        <end position="44"/>
    </location>
</feature>
<evidence type="ECO:0000256" key="1">
    <source>
        <dbReference type="SAM" id="MobiDB-lite"/>
    </source>
</evidence>
<organism evidence="3 4">
    <name type="scientific">Xylaria grammica</name>
    <dbReference type="NCBI Taxonomy" id="363999"/>
    <lineage>
        <taxon>Eukaryota</taxon>
        <taxon>Fungi</taxon>
        <taxon>Dikarya</taxon>
        <taxon>Ascomycota</taxon>
        <taxon>Pezizomycotina</taxon>
        <taxon>Sordariomycetes</taxon>
        <taxon>Xylariomycetidae</taxon>
        <taxon>Xylariales</taxon>
        <taxon>Xylariaceae</taxon>
        <taxon>Xylaria</taxon>
    </lineage>
</organism>
<protein>
    <recommendedName>
        <fullName evidence="2">Heterokaryon incompatibility domain-containing protein</fullName>
    </recommendedName>
</protein>
<dbReference type="PANTHER" id="PTHR24148">
    <property type="entry name" value="ANKYRIN REPEAT DOMAIN-CONTAINING PROTEIN 39 HOMOLOG-RELATED"/>
    <property type="match status" value="1"/>
</dbReference>
<dbReference type="InterPro" id="IPR052895">
    <property type="entry name" value="HetReg/Transcr_Mod"/>
</dbReference>
<dbReference type="STRING" id="363999.A0A439CND5"/>
<dbReference type="EMBL" id="RYZI01000725">
    <property type="protein sequence ID" value="RWA03674.1"/>
    <property type="molecule type" value="Genomic_DNA"/>
</dbReference>
<sequence>MNKNDKRKRPAGSDASETMQKRSRELIVEDDTDESSAEEFSEDDFIESEREQLRVHAERQSAFFFVERSPQSARRGAGCQFISCEEKIQEGDYRIAVYPGMNHKADFYHIRCFEKLADFSEPECLKRLQPVTRVTFLVRELKATSVADGNYLVDGGAEKLILHWISSMGRLTNERDGLDNEPGDLDLVQLVYKAGSASFTPKRPEGIEDMEYLNLLRSLAPIESDGPGDTDEWDLIEEYSPLGFDDLDDLKQTDSLSSMLEKWRFDSFLATSEEGDLSEKGKELRNKLGEKAIRAIRRLSSIPMPNFQAAFLGGNPFRKLKDENPLSMFQDLLLRYAVHGERVQLAEAVLGLEKGFRQTMPWGADKSDLDYDVAKRRSPAIVPPYADPAVPASQPKFVSPDYHAVLERLIQAGGDTLKENAEAREALGQGIDLGVDFSVITILLDADVDPLIPVWHGLDCFQLALLNGSEKIFPTTADVRYFFSAALKGNQVLVETLLAHGANIEAADYAGWKPLWAAVYGGNLGAVNASLKVGANVTGSVMSLRLSKNTVKTREREWKPERAKTTSATAPTHNERLDIKGSRGLQVVRQKLETKGQRLLIRPLETAIPGIVNQNTMENTAPTWYGSVGHRVVEHRCESPIWDCKCDPMPRYKDAAAVATELGLTLEERDWTGSPSFRHQHRDLRRYRALLGAVSSVAVLKELQECALTSVQSRRAWEALRLDEAVDARGFGKYARRKRKVPLEDEDTIRTRVHLLKVANRVEHAKATTATCFFVSGGADSQDCDAVEQWEMVRELTIGVIYKNMETEVVVAVEEAVVSTITYDERSRALLRCVGKVGVALELLTAVGRITHEISCNSNSHTWVKEFEDVANILAWSVGVAAISDFKSANPRGKVRPSGSSRWMPEEIFDATLALLPVREGFVDLRDFAMHSAVRPVSYTHARLLCPLCWVTGEPSSHRPAVRIRPLRLVGSSGEHDEYTAVSHLWSEFGGDDTIRSMKNDAAIVGGPASLWVDKLCINQEDNDEKATELSHMGSYYAGAHTTLIRPARQVTGVPLTQQSYAAEQDHPMRCEVGLPPFRQQAGDRAAYGALEQYSTPFMRGWAACGYHNWAPDISSIKMPLGKLLDLTHRRKCTEERDNILGVLGVALSTEKFLPKGISTLDDAYREAVRCGALGAEVLLADLGGASSNSYWVPKDSIKAKHLPRMGRGCNALQPEVDEKGRLICKAYEVDMDIEDRAKYSEWGTNRMLNIRFDNGTSDTHACFDGRSSTQGRVYMLAAIDETNSLKDRILVWASDTGNGTHRIEGTGKIVWGHRYHNSREPGAEKTDGLISLRLG</sequence>
<dbReference type="Proteomes" id="UP000286045">
    <property type="component" value="Unassembled WGS sequence"/>
</dbReference>
<feature type="compositionally biased region" description="Acidic residues" evidence="1">
    <location>
        <begin position="28"/>
        <end position="44"/>
    </location>
</feature>
<gene>
    <name evidence="3" type="ORF">EKO27_g11428</name>
</gene>
<reference evidence="3 4" key="1">
    <citation type="submission" date="2018-12" db="EMBL/GenBank/DDBJ databases">
        <title>Draft genome sequence of Xylaria grammica IHI A82.</title>
        <authorList>
            <person name="Buettner E."/>
            <person name="Kellner H."/>
        </authorList>
    </citation>
    <scope>NUCLEOTIDE SEQUENCE [LARGE SCALE GENOMIC DNA]</scope>
    <source>
        <strain evidence="3 4">IHI A82</strain>
    </source>
</reference>
<evidence type="ECO:0000259" key="2">
    <source>
        <dbReference type="Pfam" id="PF06985"/>
    </source>
</evidence>
<feature type="compositionally biased region" description="Basic residues" evidence="1">
    <location>
        <begin position="1"/>
        <end position="10"/>
    </location>
</feature>
<dbReference type="SUPFAM" id="SSF48403">
    <property type="entry name" value="Ankyrin repeat"/>
    <property type="match status" value="1"/>
</dbReference>
<dbReference type="Gene3D" id="1.25.40.20">
    <property type="entry name" value="Ankyrin repeat-containing domain"/>
    <property type="match status" value="1"/>
</dbReference>
<name>A0A439CND5_9PEZI</name>